<evidence type="ECO:0000313" key="1">
    <source>
        <dbReference type="EMBL" id="CAD6211951.1"/>
    </source>
</evidence>
<proteinExistence type="predicted"/>
<accession>A0A811MT78</accession>
<keyword evidence="2" id="KW-1185">Reference proteome</keyword>
<protein>
    <submittedName>
        <fullName evidence="1">Uncharacterized protein</fullName>
    </submittedName>
</protein>
<organism evidence="1 2">
    <name type="scientific">Miscanthus lutarioriparius</name>
    <dbReference type="NCBI Taxonomy" id="422564"/>
    <lineage>
        <taxon>Eukaryota</taxon>
        <taxon>Viridiplantae</taxon>
        <taxon>Streptophyta</taxon>
        <taxon>Embryophyta</taxon>
        <taxon>Tracheophyta</taxon>
        <taxon>Spermatophyta</taxon>
        <taxon>Magnoliopsida</taxon>
        <taxon>Liliopsida</taxon>
        <taxon>Poales</taxon>
        <taxon>Poaceae</taxon>
        <taxon>PACMAD clade</taxon>
        <taxon>Panicoideae</taxon>
        <taxon>Andropogonodae</taxon>
        <taxon>Andropogoneae</taxon>
        <taxon>Saccharinae</taxon>
        <taxon>Miscanthus</taxon>
    </lineage>
</organism>
<reference evidence="1" key="1">
    <citation type="submission" date="2020-10" db="EMBL/GenBank/DDBJ databases">
        <authorList>
            <person name="Han B."/>
            <person name="Lu T."/>
            <person name="Zhao Q."/>
            <person name="Huang X."/>
            <person name="Zhao Y."/>
        </authorList>
    </citation>
    <scope>NUCLEOTIDE SEQUENCE</scope>
</reference>
<dbReference type="OrthoDB" id="688890at2759"/>
<dbReference type="Proteomes" id="UP000604825">
    <property type="component" value="Unassembled WGS sequence"/>
</dbReference>
<dbReference type="EMBL" id="CAJGYO010000002">
    <property type="protein sequence ID" value="CAD6211951.1"/>
    <property type="molecule type" value="Genomic_DNA"/>
</dbReference>
<gene>
    <name evidence="1" type="ORF">NCGR_LOCUS7779</name>
</gene>
<name>A0A811MT78_9POAL</name>
<evidence type="ECO:0000313" key="2">
    <source>
        <dbReference type="Proteomes" id="UP000604825"/>
    </source>
</evidence>
<dbReference type="AlphaFoldDB" id="A0A811MT78"/>
<comment type="caution">
    <text evidence="1">The sequence shown here is derived from an EMBL/GenBank/DDBJ whole genome shotgun (WGS) entry which is preliminary data.</text>
</comment>
<sequence length="175" mass="19724">MEEAMDSVEMLDTVEQALDNAVVMDSIEQTLDNVEPLDTDEAVDFVESLDSIEALDTVDVVPDSVEMVPDSVESLCPRCGTFHAGGIFGEACFQAHRHTRRCACCGLLHEDYDLPARWLHGMEKFDCEFYVTNVVKLQMDGDTILLPDDVIKKLDEIYNMKKLEDAKMKQDAKEQ</sequence>